<keyword evidence="1" id="KW-1133">Transmembrane helix</keyword>
<dbReference type="EMBL" id="JAKIKT010000001">
    <property type="protein sequence ID" value="MCL2912189.1"/>
    <property type="molecule type" value="Genomic_DNA"/>
</dbReference>
<evidence type="ECO:0000256" key="1">
    <source>
        <dbReference type="SAM" id="Phobius"/>
    </source>
</evidence>
<evidence type="ECO:0000313" key="2">
    <source>
        <dbReference type="EMBL" id="MCL2912189.1"/>
    </source>
</evidence>
<reference evidence="2 3" key="1">
    <citation type="submission" date="2022-01" db="EMBL/GenBank/DDBJ databases">
        <title>Whole genome-based taxonomy of the Shewanellaceae.</title>
        <authorList>
            <person name="Martin-Rodriguez A.J."/>
        </authorList>
    </citation>
    <scope>NUCLEOTIDE SEQUENCE [LARGE SCALE GENOMIC DNA]</scope>
    <source>
        <strain evidence="2 3">DSM 21332</strain>
    </source>
</reference>
<name>A0ABT0N170_9GAMM</name>
<dbReference type="RefSeq" id="WP_248933833.1">
    <property type="nucleotide sequence ID" value="NZ_JAKIKT010000001.1"/>
</dbReference>
<feature type="transmembrane region" description="Helical" evidence="1">
    <location>
        <begin position="32"/>
        <end position="57"/>
    </location>
</feature>
<protein>
    <recommendedName>
        <fullName evidence="4">PnuC protein</fullName>
    </recommendedName>
</protein>
<keyword evidence="3" id="KW-1185">Reference proteome</keyword>
<organism evidence="2 3">
    <name type="scientific">Shewanella corallii</name>
    <dbReference type="NCBI Taxonomy" id="560080"/>
    <lineage>
        <taxon>Bacteria</taxon>
        <taxon>Pseudomonadati</taxon>
        <taxon>Pseudomonadota</taxon>
        <taxon>Gammaproteobacteria</taxon>
        <taxon>Alteromonadales</taxon>
        <taxon>Shewanellaceae</taxon>
        <taxon>Shewanella</taxon>
    </lineage>
</organism>
<feature type="transmembrane region" description="Helical" evidence="1">
    <location>
        <begin position="6"/>
        <end position="25"/>
    </location>
</feature>
<comment type="caution">
    <text evidence="2">The sequence shown here is derived from an EMBL/GenBank/DDBJ whole genome shotgun (WGS) entry which is preliminary data.</text>
</comment>
<keyword evidence="1" id="KW-0472">Membrane</keyword>
<dbReference type="Proteomes" id="UP001202831">
    <property type="component" value="Unassembled WGS sequence"/>
</dbReference>
<keyword evidence="1" id="KW-0812">Transmembrane</keyword>
<sequence>MDFWVYLGVDWLAMLLTFIAIWLIGNKSRSGFVVMIFGNLCWIVVGVMSGSSAMWVANMVFALMNVRAIIKWTDVDAA</sequence>
<proteinExistence type="predicted"/>
<evidence type="ECO:0000313" key="3">
    <source>
        <dbReference type="Proteomes" id="UP001202831"/>
    </source>
</evidence>
<accession>A0ABT0N170</accession>
<evidence type="ECO:0008006" key="4">
    <source>
        <dbReference type="Google" id="ProtNLM"/>
    </source>
</evidence>
<gene>
    <name evidence="2" type="ORF">L2725_00085</name>
</gene>